<comment type="caution">
    <text evidence="6">The sequence shown here is derived from an EMBL/GenBank/DDBJ whole genome shotgun (WGS) entry which is preliminary data.</text>
</comment>
<dbReference type="SUPFAM" id="SSF46785">
    <property type="entry name" value="Winged helix' DNA-binding domain"/>
    <property type="match status" value="1"/>
</dbReference>
<dbReference type="PROSITE" id="PS50931">
    <property type="entry name" value="HTH_LYSR"/>
    <property type="match status" value="1"/>
</dbReference>
<dbReference type="InterPro" id="IPR000847">
    <property type="entry name" value="LysR_HTH_N"/>
</dbReference>
<dbReference type="PANTHER" id="PTHR30346">
    <property type="entry name" value="TRANSCRIPTIONAL DUAL REGULATOR HCAR-RELATED"/>
    <property type="match status" value="1"/>
</dbReference>
<dbReference type="SUPFAM" id="SSF53850">
    <property type="entry name" value="Periplasmic binding protein-like II"/>
    <property type="match status" value="1"/>
</dbReference>
<dbReference type="Pfam" id="PF00126">
    <property type="entry name" value="HTH_1"/>
    <property type="match status" value="1"/>
</dbReference>
<keyword evidence="3" id="KW-0238">DNA-binding</keyword>
<dbReference type="Gene3D" id="1.10.10.10">
    <property type="entry name" value="Winged helix-like DNA-binding domain superfamily/Winged helix DNA-binding domain"/>
    <property type="match status" value="1"/>
</dbReference>
<evidence type="ECO:0000313" key="7">
    <source>
        <dbReference type="Proteomes" id="UP001589862"/>
    </source>
</evidence>
<evidence type="ECO:0000313" key="6">
    <source>
        <dbReference type="EMBL" id="MFC0580775.1"/>
    </source>
</evidence>
<accession>A0ABV6P6T9</accession>
<organism evidence="6 7">
    <name type="scientific">Micrococcoides hystricis</name>
    <dbReference type="NCBI Taxonomy" id="1572761"/>
    <lineage>
        <taxon>Bacteria</taxon>
        <taxon>Bacillati</taxon>
        <taxon>Actinomycetota</taxon>
        <taxon>Actinomycetes</taxon>
        <taxon>Micrococcales</taxon>
        <taxon>Micrococcaceae</taxon>
        <taxon>Micrococcoides</taxon>
    </lineage>
</organism>
<dbReference type="InterPro" id="IPR005119">
    <property type="entry name" value="LysR_subst-bd"/>
</dbReference>
<gene>
    <name evidence="6" type="ORF">ACFFFR_00015</name>
</gene>
<feature type="domain" description="HTH lysR-type" evidence="5">
    <location>
        <begin position="3"/>
        <end position="60"/>
    </location>
</feature>
<evidence type="ECO:0000256" key="4">
    <source>
        <dbReference type="ARBA" id="ARBA00023163"/>
    </source>
</evidence>
<protein>
    <submittedName>
        <fullName evidence="6">LysR family transcriptional regulator</fullName>
    </submittedName>
</protein>
<proteinExistence type="inferred from homology"/>
<keyword evidence="2" id="KW-0805">Transcription regulation</keyword>
<reference evidence="6 7" key="1">
    <citation type="submission" date="2024-09" db="EMBL/GenBank/DDBJ databases">
        <authorList>
            <person name="Sun Q."/>
            <person name="Mori K."/>
        </authorList>
    </citation>
    <scope>NUCLEOTIDE SEQUENCE [LARGE SCALE GENOMIC DNA]</scope>
    <source>
        <strain evidence="6 7">NCAIM B.02604</strain>
    </source>
</reference>
<evidence type="ECO:0000259" key="5">
    <source>
        <dbReference type="PROSITE" id="PS50931"/>
    </source>
</evidence>
<dbReference type="EMBL" id="JBHLUB010000001">
    <property type="protein sequence ID" value="MFC0580775.1"/>
    <property type="molecule type" value="Genomic_DNA"/>
</dbReference>
<sequence>MRFTLQQLQCFVTAARHEYFGDAARALQLSPSAFSDQIANLEEKIGEALFTRTNRGARITARGAELLPLATQVIHSVERFEAEIVKRTEVITLASMNTVPEVAQILRSLRAEFPQAELKTQHVPYLDGVPKLFAGDLDALIYPMPHKNNPPGTDYVVIQQQGFVAAMPKKHPLAQRASVTLNDLLPYELLSVTDLERDVWHTGIFGAERVPFLKRKPLIIDAPQAQDLVAAGFGINVCPESMQYSNPRDEVTYIPISDAPTLYMGLLTLAEDRRPIMNVLRKFAAQAH</sequence>
<keyword evidence="4" id="KW-0804">Transcription</keyword>
<dbReference type="Pfam" id="PF03466">
    <property type="entry name" value="LysR_substrate"/>
    <property type="match status" value="1"/>
</dbReference>
<dbReference type="Gene3D" id="3.40.190.10">
    <property type="entry name" value="Periplasmic binding protein-like II"/>
    <property type="match status" value="2"/>
</dbReference>
<evidence type="ECO:0000256" key="3">
    <source>
        <dbReference type="ARBA" id="ARBA00023125"/>
    </source>
</evidence>
<dbReference type="PANTHER" id="PTHR30346:SF17">
    <property type="entry name" value="LYSR FAMILY TRANSCRIPTIONAL REGULATOR"/>
    <property type="match status" value="1"/>
</dbReference>
<dbReference type="InterPro" id="IPR036388">
    <property type="entry name" value="WH-like_DNA-bd_sf"/>
</dbReference>
<evidence type="ECO:0000256" key="2">
    <source>
        <dbReference type="ARBA" id="ARBA00023015"/>
    </source>
</evidence>
<dbReference type="InterPro" id="IPR036390">
    <property type="entry name" value="WH_DNA-bd_sf"/>
</dbReference>
<comment type="similarity">
    <text evidence="1">Belongs to the LysR transcriptional regulatory family.</text>
</comment>
<keyword evidence="7" id="KW-1185">Reference proteome</keyword>
<name>A0ABV6P6T9_9MICC</name>
<evidence type="ECO:0000256" key="1">
    <source>
        <dbReference type="ARBA" id="ARBA00009437"/>
    </source>
</evidence>
<dbReference type="RefSeq" id="WP_377457087.1">
    <property type="nucleotide sequence ID" value="NZ_JBHLUB010000001.1"/>
</dbReference>
<dbReference type="PRINTS" id="PR00039">
    <property type="entry name" value="HTHLYSR"/>
</dbReference>
<dbReference type="Proteomes" id="UP001589862">
    <property type="component" value="Unassembled WGS sequence"/>
</dbReference>